<evidence type="ECO:0000313" key="1">
    <source>
        <dbReference type="EMBL" id="GIX68998.1"/>
    </source>
</evidence>
<accession>A0AAV4M992</accession>
<dbReference type="AlphaFoldDB" id="A0AAV4M992"/>
<dbReference type="EMBL" id="BPLR01019540">
    <property type="protein sequence ID" value="GIX68998.1"/>
    <property type="molecule type" value="Genomic_DNA"/>
</dbReference>
<comment type="caution">
    <text evidence="1">The sequence shown here is derived from an EMBL/GenBank/DDBJ whole genome shotgun (WGS) entry which is preliminary data.</text>
</comment>
<gene>
    <name evidence="1" type="ORF">CEXT_376091</name>
</gene>
<dbReference type="Proteomes" id="UP001054945">
    <property type="component" value="Unassembled WGS sequence"/>
</dbReference>
<organism evidence="1 2">
    <name type="scientific">Caerostris extrusa</name>
    <name type="common">Bark spider</name>
    <name type="synonym">Caerostris bankana</name>
    <dbReference type="NCBI Taxonomy" id="172846"/>
    <lineage>
        <taxon>Eukaryota</taxon>
        <taxon>Metazoa</taxon>
        <taxon>Ecdysozoa</taxon>
        <taxon>Arthropoda</taxon>
        <taxon>Chelicerata</taxon>
        <taxon>Arachnida</taxon>
        <taxon>Araneae</taxon>
        <taxon>Araneomorphae</taxon>
        <taxon>Entelegynae</taxon>
        <taxon>Araneoidea</taxon>
        <taxon>Araneidae</taxon>
        <taxon>Caerostris</taxon>
    </lineage>
</organism>
<evidence type="ECO:0000313" key="2">
    <source>
        <dbReference type="Proteomes" id="UP001054945"/>
    </source>
</evidence>
<sequence>MFLTDLHSVCSSLLVRRILVVHVGDILPLMSMVGQRSSSWSRIATQSRSSRTVERCIREFFQRFRFERGNKHDVDLPSSVIGLPYESQSCGSSSLKSSSSQINFGCVMRAADPHQ</sequence>
<protein>
    <submittedName>
        <fullName evidence="1">Uncharacterized protein</fullName>
    </submittedName>
</protein>
<keyword evidence="2" id="KW-1185">Reference proteome</keyword>
<reference evidence="1 2" key="1">
    <citation type="submission" date="2021-06" db="EMBL/GenBank/DDBJ databases">
        <title>Caerostris extrusa draft genome.</title>
        <authorList>
            <person name="Kono N."/>
            <person name="Arakawa K."/>
        </authorList>
    </citation>
    <scope>NUCLEOTIDE SEQUENCE [LARGE SCALE GENOMIC DNA]</scope>
</reference>
<proteinExistence type="predicted"/>
<name>A0AAV4M992_CAEEX</name>